<evidence type="ECO:0000313" key="1">
    <source>
        <dbReference type="EMBL" id="CAB5220718.1"/>
    </source>
</evidence>
<protein>
    <submittedName>
        <fullName evidence="1">Uncharacterized protein</fullName>
    </submittedName>
</protein>
<accession>A0A6J7WV60</accession>
<organism evidence="1">
    <name type="scientific">uncultured Caudovirales phage</name>
    <dbReference type="NCBI Taxonomy" id="2100421"/>
    <lineage>
        <taxon>Viruses</taxon>
        <taxon>Duplodnaviria</taxon>
        <taxon>Heunggongvirae</taxon>
        <taxon>Uroviricota</taxon>
        <taxon>Caudoviricetes</taxon>
        <taxon>Peduoviridae</taxon>
        <taxon>Maltschvirus</taxon>
        <taxon>Maltschvirus maltsch</taxon>
    </lineage>
</organism>
<gene>
    <name evidence="1" type="ORF">UFOVP240_26</name>
</gene>
<name>A0A6J7WV60_9CAUD</name>
<dbReference type="EMBL" id="LR798293">
    <property type="protein sequence ID" value="CAB5220718.1"/>
    <property type="molecule type" value="Genomic_DNA"/>
</dbReference>
<proteinExistence type="predicted"/>
<sequence length="135" mass="16085">MIDMDKIRLEVEEQIALNKKIVQNLLHEGNLFDDDGYPTHDALTIIELWHWNDIKGWFDFIHSMWHLASWGWTEGQVVSQFHPDECKHQYDISTAGWSGNESIIRAMEKNNMLWALTWEQSRRGGHYIFQRDIEE</sequence>
<reference evidence="1" key="1">
    <citation type="submission" date="2020-05" db="EMBL/GenBank/DDBJ databases">
        <authorList>
            <person name="Chiriac C."/>
            <person name="Salcher M."/>
            <person name="Ghai R."/>
            <person name="Kavagutti S V."/>
        </authorList>
    </citation>
    <scope>NUCLEOTIDE SEQUENCE</scope>
</reference>